<dbReference type="Proteomes" id="UP000469380">
    <property type="component" value="Unassembled WGS sequence"/>
</dbReference>
<sequence length="707" mass="81539">MNNQINDSISDTGKDLVLSCIKSQELRDHMRKYLYWPAPIIAGSLETLDEKRTMLERLHKEVSPELVEDIDSHLAQLNSALDMLHNIERDRGILLLHVMVYNEEERDADALDGPFPTASWDAAQALMKRYIEEYPDDDWSESYWKINLYTSEDLHEHQTAQPSLSFAATKDGELIFLRDLRNHRTRKSHVESVWQNESRRFCDSNEPIYTPWVPGDILKIDGRPFDHGPRFAIVLENDYEHTLRGQIWCAGPSKDRGVKEGSLSSGTYRDSLLDAFAPSTLYTAERYTGDLPDDCAFMLELSQKLHDDPDYGKQWSEGSVGHDCLQPYRKPANQSELDIRSDIFEFLDSRSIKEHLQRINYELTTPVAAFIVNCSHKATLQQKLEGWQKIIDNMPNCTMSRRNDTVNIPDFHAFLRNVIKQEHRKLAHFKLTDGLSLYFFDDYSWDRRGQVGCLYGPYSSYQKCFDAIWKELDGDDPKAIRITRRPIDPDEDHYADDMVLLNANGEVMSCDYRNKSEWDEAGTASDFEDMWFDIPTPFHAGDIVCNLQRPDEPMVLFDLQTWGSERADKELASSVYKERLVQKADKLLRWHRYDGDASDMYAYGCQVSSALHFPFYIGEPEGFLLDIDYYRKPLKSEERILYGIRAYVKGDLAVDSLAAMASANELQALAEKKARGFEDADGWLKDRYPELFDATIDPLLKEDSTGC</sequence>
<gene>
    <name evidence="1" type="ORF">GT464_00780</name>
</gene>
<dbReference type="AlphaFoldDB" id="A0A6N9JHM1"/>
<name>A0A6N9JHM1_9ACTN</name>
<evidence type="ECO:0000313" key="2">
    <source>
        <dbReference type="Proteomes" id="UP000469380"/>
    </source>
</evidence>
<comment type="caution">
    <text evidence="1">The sequence shown here is derived from an EMBL/GenBank/DDBJ whole genome shotgun (WGS) entry which is preliminary data.</text>
</comment>
<accession>A0A6N9JHM1</accession>
<proteinExistence type="predicted"/>
<reference evidence="1 2" key="1">
    <citation type="journal article" date="2019" name="Nat. Med.">
        <title>A library of human gut bacterial isolates paired with longitudinal multiomics data enables mechanistic microbiome research.</title>
        <authorList>
            <person name="Poyet M."/>
            <person name="Groussin M."/>
            <person name="Gibbons S.M."/>
            <person name="Avila-Pacheco J."/>
            <person name="Jiang X."/>
            <person name="Kearney S.M."/>
            <person name="Perrotta A.R."/>
            <person name="Berdy B."/>
            <person name="Zhao S."/>
            <person name="Lieberman T.D."/>
            <person name="Swanson P.K."/>
            <person name="Smith M."/>
            <person name="Roesemann S."/>
            <person name="Alexander J.E."/>
            <person name="Rich S.A."/>
            <person name="Livny J."/>
            <person name="Vlamakis H."/>
            <person name="Clish C."/>
            <person name="Bullock K."/>
            <person name="Deik A."/>
            <person name="Scott J."/>
            <person name="Pierce K.A."/>
            <person name="Xavier R.J."/>
            <person name="Alm E.J."/>
        </authorList>
    </citation>
    <scope>NUCLEOTIDE SEQUENCE [LARGE SCALE GENOMIC DNA]</scope>
    <source>
        <strain evidence="1 2">BIOML-A20</strain>
    </source>
</reference>
<protein>
    <submittedName>
        <fullName evidence="1">Uncharacterized protein</fullName>
    </submittedName>
</protein>
<dbReference type="EMBL" id="WWSR01000001">
    <property type="protein sequence ID" value="MZJ38495.1"/>
    <property type="molecule type" value="Genomic_DNA"/>
</dbReference>
<dbReference type="RefSeq" id="WP_161159411.1">
    <property type="nucleotide sequence ID" value="NZ_WWSR01000001.1"/>
</dbReference>
<organism evidence="1 2">
    <name type="scientific">Collinsella aerofaciens</name>
    <dbReference type="NCBI Taxonomy" id="74426"/>
    <lineage>
        <taxon>Bacteria</taxon>
        <taxon>Bacillati</taxon>
        <taxon>Actinomycetota</taxon>
        <taxon>Coriobacteriia</taxon>
        <taxon>Coriobacteriales</taxon>
        <taxon>Coriobacteriaceae</taxon>
        <taxon>Collinsella</taxon>
    </lineage>
</organism>
<evidence type="ECO:0000313" key="1">
    <source>
        <dbReference type="EMBL" id="MZJ38495.1"/>
    </source>
</evidence>